<dbReference type="Proteomes" id="UP000286095">
    <property type="component" value="Unassembled WGS sequence"/>
</dbReference>
<accession>A0A424YZC0</accession>
<dbReference type="Pfam" id="PF20250">
    <property type="entry name" value="FapA_N"/>
    <property type="match status" value="1"/>
</dbReference>
<protein>
    <submittedName>
        <fullName evidence="2">DUF342 domain-containing protein</fullName>
    </submittedName>
</protein>
<dbReference type="InterPro" id="IPR046866">
    <property type="entry name" value="FapA_N"/>
</dbReference>
<dbReference type="RefSeq" id="WP_124134769.1">
    <property type="nucleotide sequence ID" value="NZ_QURW01000016.1"/>
</dbReference>
<comment type="caution">
    <text evidence="2">The sequence shown here is derived from an EMBL/GenBank/DDBJ whole genome shotgun (WGS) entry which is preliminary data.</text>
</comment>
<feature type="domain" description="Flagellar Assembly Protein A N-terminal region" evidence="1">
    <location>
        <begin position="121"/>
        <end position="271"/>
    </location>
</feature>
<reference evidence="2 3" key="1">
    <citation type="submission" date="2018-08" db="EMBL/GenBank/DDBJ databases">
        <title>Survival mechanisms of Campylobacter hepaticus identified by genomic analysis and comparative transcriptomic analysis of in vivo and in vitro derived bacteria.</title>
        <authorList>
            <person name="Van T.T.H."/>
            <person name="Moore R.J."/>
        </authorList>
    </citation>
    <scope>NUCLEOTIDE SEQUENCE [LARGE SCALE GENOMIC DNA]</scope>
    <source>
        <strain evidence="2 3">54L</strain>
    </source>
</reference>
<organism evidence="2 3">
    <name type="scientific">Campylobacter hepaticus</name>
    <dbReference type="NCBI Taxonomy" id="1813019"/>
    <lineage>
        <taxon>Bacteria</taxon>
        <taxon>Pseudomonadati</taxon>
        <taxon>Campylobacterota</taxon>
        <taxon>Epsilonproteobacteria</taxon>
        <taxon>Campylobacterales</taxon>
        <taxon>Campylobacteraceae</taxon>
        <taxon>Campylobacter</taxon>
    </lineage>
</organism>
<sequence>MDFQIKTLETFDPFESLKYEQKNTDEILDFRIIDFKLLCSNIKPPKTKIYERKDFNLFYIDDFFVKNYDTIIQKFIIEIYPKTQKENFIIRFKSNANLTYLKAYITFMDDFQYYPNLKFDLLQNIYKTMIKRKFLILRLDKKIYKKIDKFVLSMQKNQSIKKLNLAIAKGVDKIEHKKIDEIIFHKDIDEIYTNNNLTEEEKKYKSIQKNELLFEYIYKILGKEGRNLKGEILHINPINFLQNPFIIKDESIYTQELDDRIQYFSANHGFLNKDHIGYSIINDTNLSKISYLNQNTTKLNTINMQASNIKINANIGSVQVYAKNMSIKGSTHTNSEIFAENIYIKTHKGNLQADTVYINNLEYGNVVAKNVFVENCTGGTIKAENIYIYNLLTNNILYPRKNLIIANDLKSNNSVNIFPLFPMKNQYDQEYENMKNLYLKVKNKLYTTINKMHNYYDYLIKNQIKIIKFQQIKNPHTIEKYNELSGSYKRFIKLKHDISTKLSCLDEMIYKVKIYIQTQNIGQNNFLKFYPKSYNENELKHLISPKDYKRVFYLEKEQEKNYIKSNNDYNENEIKKIKALFKDLRKNNL</sequence>
<proteinExistence type="predicted"/>
<evidence type="ECO:0000259" key="1">
    <source>
        <dbReference type="Pfam" id="PF20250"/>
    </source>
</evidence>
<name>A0A424YZC0_9BACT</name>
<dbReference type="AlphaFoldDB" id="A0A424YZC0"/>
<gene>
    <name evidence="2" type="ORF">DZD40_06300</name>
</gene>
<evidence type="ECO:0000313" key="2">
    <source>
        <dbReference type="EMBL" id="RQD86569.1"/>
    </source>
</evidence>
<dbReference type="EMBL" id="QURW01000016">
    <property type="protein sequence ID" value="RQD86569.1"/>
    <property type="molecule type" value="Genomic_DNA"/>
</dbReference>
<evidence type="ECO:0000313" key="3">
    <source>
        <dbReference type="Proteomes" id="UP000286095"/>
    </source>
</evidence>